<gene>
    <name evidence="1" type="ORF">PANT_25c00053</name>
</gene>
<proteinExistence type="predicted"/>
<evidence type="ECO:0000313" key="2">
    <source>
        <dbReference type="Proteomes" id="UP000011976"/>
    </source>
</evidence>
<protein>
    <submittedName>
        <fullName evidence="1">Uncharacterized protein</fullName>
    </submittedName>
</protein>
<evidence type="ECO:0000313" key="1">
    <source>
        <dbReference type="EMBL" id="GAC77258.1"/>
    </source>
</evidence>
<dbReference type="OrthoDB" id="2554681at2759"/>
<dbReference type="AlphaFoldDB" id="M9MGQ5"/>
<sequence length="326" mass="35989">MSMPATTAPQSTCWTLESKLGITVRVSLSSTLNSDECTNEPEPDTSGHRFILTGAATSASHPRFELSHDHLSAIARTMLEQIKSLRHGWLDIADLSTSSHTKLKKAALTLRLVPSTTSEHTSYCQQTLMRLDWSDSRSNPPWPLSLLLQQTPLSTHLRDLIHRAASRTIVETLLASTSSASLFHRWWRQRRVQVDPFIASIALSLSALAHNAADPAKLAPVLNRLETTHASPSTARLQALLTQLDHAVFPADESPSAYKCMPHQRRANPTPELDIADLPQSDAEVDWLPVEDQQSTLAPHLLAADQHTDLGLDIVVLPDEPEILEF</sequence>
<dbReference type="Proteomes" id="UP000011976">
    <property type="component" value="Unassembled WGS sequence"/>
</dbReference>
<reference evidence="2" key="1">
    <citation type="journal article" date="2013" name="Genome Announc.">
        <title>Genome sequence of the basidiomycetous yeast Pseudozyma antarctica T-34, a producer of the glycolipid biosurfactants mannosylerythritol lipids.</title>
        <authorList>
            <person name="Morita T."/>
            <person name="Koike H."/>
            <person name="Koyama Y."/>
            <person name="Hagiwara H."/>
            <person name="Ito E."/>
            <person name="Fukuoka T."/>
            <person name="Imura T."/>
            <person name="Machida M."/>
            <person name="Kitamoto D."/>
        </authorList>
    </citation>
    <scope>NUCLEOTIDE SEQUENCE [LARGE SCALE GENOMIC DNA]</scope>
    <source>
        <strain evidence="2">T-34</strain>
    </source>
</reference>
<accession>M9MGQ5</accession>
<name>M9MGQ5_PSEA3</name>
<organism evidence="1 2">
    <name type="scientific">Pseudozyma antarctica (strain T-34)</name>
    <name type="common">Yeast</name>
    <name type="synonym">Candida antarctica</name>
    <dbReference type="NCBI Taxonomy" id="1151754"/>
    <lineage>
        <taxon>Eukaryota</taxon>
        <taxon>Fungi</taxon>
        <taxon>Dikarya</taxon>
        <taxon>Basidiomycota</taxon>
        <taxon>Ustilaginomycotina</taxon>
        <taxon>Ustilaginomycetes</taxon>
        <taxon>Ustilaginales</taxon>
        <taxon>Ustilaginaceae</taxon>
        <taxon>Moesziomyces</taxon>
    </lineage>
</organism>
<dbReference type="EMBL" id="DF196791">
    <property type="protein sequence ID" value="GAC77258.1"/>
    <property type="molecule type" value="Genomic_DNA"/>
</dbReference>